<keyword evidence="1" id="KW-0812">Transmembrane</keyword>
<comment type="caution">
    <text evidence="2">The sequence shown here is derived from an EMBL/GenBank/DDBJ whole genome shotgun (WGS) entry which is preliminary data.</text>
</comment>
<accession>A0A8J6THZ3</accession>
<gene>
    <name evidence="2" type="ORF">H8E29_04330</name>
</gene>
<organism evidence="2 3">
    <name type="scientific">Candidatus Desulfolinea nitratireducens</name>
    <dbReference type="NCBI Taxonomy" id="2841698"/>
    <lineage>
        <taxon>Bacteria</taxon>
        <taxon>Bacillati</taxon>
        <taxon>Chloroflexota</taxon>
        <taxon>Anaerolineae</taxon>
        <taxon>Anaerolineales</taxon>
        <taxon>Anaerolineales incertae sedis</taxon>
        <taxon>Candidatus Desulfolinea</taxon>
    </lineage>
</organism>
<keyword evidence="1" id="KW-1133">Transmembrane helix</keyword>
<reference evidence="2 3" key="1">
    <citation type="submission" date="2020-08" db="EMBL/GenBank/DDBJ databases">
        <title>Bridging the membrane lipid divide: bacteria of the FCB group superphylum have the potential to synthesize archaeal ether lipids.</title>
        <authorList>
            <person name="Villanueva L."/>
            <person name="Von Meijenfeldt F.A.B."/>
            <person name="Westbye A.B."/>
            <person name="Yadav S."/>
            <person name="Hopmans E.C."/>
            <person name="Dutilh B.E."/>
            <person name="Sinninghe Damste J.S."/>
        </authorList>
    </citation>
    <scope>NUCLEOTIDE SEQUENCE [LARGE SCALE GENOMIC DNA]</scope>
    <source>
        <strain evidence="2">NIOZ-UU36</strain>
    </source>
</reference>
<evidence type="ECO:0000313" key="2">
    <source>
        <dbReference type="EMBL" id="MBC8334469.1"/>
    </source>
</evidence>
<dbReference type="AlphaFoldDB" id="A0A8J6THZ3"/>
<feature type="transmembrane region" description="Helical" evidence="1">
    <location>
        <begin position="88"/>
        <end position="112"/>
    </location>
</feature>
<feature type="transmembrane region" description="Helical" evidence="1">
    <location>
        <begin position="165"/>
        <end position="188"/>
    </location>
</feature>
<keyword evidence="1" id="KW-0472">Membrane</keyword>
<protein>
    <submittedName>
        <fullName evidence="2">Uncharacterized protein</fullName>
    </submittedName>
</protein>
<name>A0A8J6THZ3_9CHLR</name>
<sequence>MMKSIFWSLLVFIIFTTIGLIIASMPDFKDPSPVSLVTVLGLSLTIGISSFLNSIRPNLFARFLVLFNITNLLLASAIHGIGTALKGWIWIVFLLVGYILVWVSPYLNIRFVKSQSNINRFWKVNSIKGRMNNFLTLLLLVSIGGFCSLFSFYSRILWDVSSPVLLVIGVISAILSFSLGQYFSYHLWKEMQN</sequence>
<evidence type="ECO:0000256" key="1">
    <source>
        <dbReference type="SAM" id="Phobius"/>
    </source>
</evidence>
<proteinExistence type="predicted"/>
<evidence type="ECO:0000313" key="3">
    <source>
        <dbReference type="Proteomes" id="UP000614469"/>
    </source>
</evidence>
<dbReference type="Proteomes" id="UP000614469">
    <property type="component" value="Unassembled WGS sequence"/>
</dbReference>
<dbReference type="EMBL" id="JACNJN010000067">
    <property type="protein sequence ID" value="MBC8334469.1"/>
    <property type="molecule type" value="Genomic_DNA"/>
</dbReference>
<feature type="transmembrane region" description="Helical" evidence="1">
    <location>
        <begin position="33"/>
        <end position="52"/>
    </location>
</feature>
<feature type="transmembrane region" description="Helical" evidence="1">
    <location>
        <begin position="59"/>
        <end position="82"/>
    </location>
</feature>
<feature type="transmembrane region" description="Helical" evidence="1">
    <location>
        <begin position="133"/>
        <end position="153"/>
    </location>
</feature>